<evidence type="ECO:0000256" key="1">
    <source>
        <dbReference type="SAM" id="MobiDB-lite"/>
    </source>
</evidence>
<accession>A0A6G1DVD3</accession>
<reference evidence="2 3" key="1">
    <citation type="submission" date="2019-11" db="EMBL/GenBank/DDBJ databases">
        <title>Whole genome sequence of Oryza granulata.</title>
        <authorList>
            <person name="Li W."/>
        </authorList>
    </citation>
    <scope>NUCLEOTIDE SEQUENCE [LARGE SCALE GENOMIC DNA]</scope>
    <source>
        <strain evidence="3">cv. Menghai</strain>
        <tissue evidence="2">Leaf</tissue>
    </source>
</reference>
<organism evidence="2 3">
    <name type="scientific">Oryza meyeriana var. granulata</name>
    <dbReference type="NCBI Taxonomy" id="110450"/>
    <lineage>
        <taxon>Eukaryota</taxon>
        <taxon>Viridiplantae</taxon>
        <taxon>Streptophyta</taxon>
        <taxon>Embryophyta</taxon>
        <taxon>Tracheophyta</taxon>
        <taxon>Spermatophyta</taxon>
        <taxon>Magnoliopsida</taxon>
        <taxon>Liliopsida</taxon>
        <taxon>Poales</taxon>
        <taxon>Poaceae</taxon>
        <taxon>BOP clade</taxon>
        <taxon>Oryzoideae</taxon>
        <taxon>Oryzeae</taxon>
        <taxon>Oryzinae</taxon>
        <taxon>Oryza</taxon>
        <taxon>Oryza meyeriana</taxon>
    </lineage>
</organism>
<keyword evidence="3" id="KW-1185">Reference proteome</keyword>
<gene>
    <name evidence="2" type="ORF">E2562_011634</name>
</gene>
<feature type="region of interest" description="Disordered" evidence="1">
    <location>
        <begin position="44"/>
        <end position="72"/>
    </location>
</feature>
<dbReference type="Proteomes" id="UP000479710">
    <property type="component" value="Unassembled WGS sequence"/>
</dbReference>
<feature type="compositionally biased region" description="Low complexity" evidence="1">
    <location>
        <begin position="52"/>
        <end position="72"/>
    </location>
</feature>
<sequence length="72" mass="7503">MGHRGGMEEEVVERGTEARHDGLVAACEPAPFLTLLSRLPEPPSAFEEKKASVPPSSSSPSASSPSSSVVKL</sequence>
<dbReference type="AlphaFoldDB" id="A0A6G1DVD3"/>
<comment type="caution">
    <text evidence="2">The sequence shown here is derived from an EMBL/GenBank/DDBJ whole genome shotgun (WGS) entry which is preliminary data.</text>
</comment>
<evidence type="ECO:0000313" key="2">
    <source>
        <dbReference type="EMBL" id="KAF0916805.1"/>
    </source>
</evidence>
<name>A0A6G1DVD3_9ORYZ</name>
<evidence type="ECO:0000313" key="3">
    <source>
        <dbReference type="Proteomes" id="UP000479710"/>
    </source>
</evidence>
<dbReference type="EMBL" id="SPHZ02000005">
    <property type="protein sequence ID" value="KAF0916805.1"/>
    <property type="molecule type" value="Genomic_DNA"/>
</dbReference>
<protein>
    <submittedName>
        <fullName evidence="2">Uncharacterized protein</fullName>
    </submittedName>
</protein>
<proteinExistence type="predicted"/>